<comment type="caution">
    <text evidence="9">The sequence shown here is derived from an EMBL/GenBank/DDBJ whole genome shotgun (WGS) entry which is preliminary data.</text>
</comment>
<keyword evidence="2 7" id="KW-0813">Transport</keyword>
<sequence>MFVDPLYFPSTVGTWEALGTLGGNYLVAMWATTYRVVLGMLLGIALGVSIGVLMHASKLYSAIMDPFVEVLRPVPALALIPFFILWFGLGDLGKILLIALGGFVTMVVTTYEALTHVSPTYVGAARTLGAGKLRIYRTIYLPAILPAFWSGVRVSAATSFGLGIAAEFMGAQEGLGYLILLARRTLHTEVMLLGVLGIGLLSFLLDRLIRWAGRRTTQWASSVQG</sequence>
<dbReference type="PANTHER" id="PTHR30151:SF0">
    <property type="entry name" value="ABC TRANSPORTER PERMEASE PROTEIN MJ0413-RELATED"/>
    <property type="match status" value="1"/>
</dbReference>
<comment type="similarity">
    <text evidence="7">Belongs to the binding-protein-dependent transport system permease family.</text>
</comment>
<dbReference type="EMBL" id="BAABCP010000001">
    <property type="protein sequence ID" value="GAA3936868.1"/>
    <property type="molecule type" value="Genomic_DNA"/>
</dbReference>
<name>A0ABP7N4S9_9MICO</name>
<dbReference type="InterPro" id="IPR035906">
    <property type="entry name" value="MetI-like_sf"/>
</dbReference>
<dbReference type="PROSITE" id="PS50928">
    <property type="entry name" value="ABC_TM1"/>
    <property type="match status" value="1"/>
</dbReference>
<evidence type="ECO:0000313" key="9">
    <source>
        <dbReference type="EMBL" id="GAA3936868.1"/>
    </source>
</evidence>
<dbReference type="Proteomes" id="UP001501591">
    <property type="component" value="Unassembled WGS sequence"/>
</dbReference>
<feature type="transmembrane region" description="Helical" evidence="7">
    <location>
        <begin position="186"/>
        <end position="205"/>
    </location>
</feature>
<dbReference type="CDD" id="cd06261">
    <property type="entry name" value="TM_PBP2"/>
    <property type="match status" value="1"/>
</dbReference>
<feature type="transmembrane region" description="Helical" evidence="7">
    <location>
        <begin position="95"/>
        <end position="118"/>
    </location>
</feature>
<evidence type="ECO:0000256" key="4">
    <source>
        <dbReference type="ARBA" id="ARBA00022692"/>
    </source>
</evidence>
<gene>
    <name evidence="9" type="ORF">GCM10022383_13900</name>
</gene>
<keyword evidence="3" id="KW-1003">Cell membrane</keyword>
<protein>
    <submittedName>
        <fullName evidence="9">ABC transporter permease</fullName>
    </submittedName>
</protein>
<dbReference type="Pfam" id="PF00528">
    <property type="entry name" value="BPD_transp_1"/>
    <property type="match status" value="1"/>
</dbReference>
<evidence type="ECO:0000256" key="3">
    <source>
        <dbReference type="ARBA" id="ARBA00022475"/>
    </source>
</evidence>
<comment type="subcellular location">
    <subcellularLocation>
        <location evidence="1 7">Cell membrane</location>
        <topology evidence="1 7">Multi-pass membrane protein</topology>
    </subcellularLocation>
</comment>
<evidence type="ECO:0000256" key="5">
    <source>
        <dbReference type="ARBA" id="ARBA00022989"/>
    </source>
</evidence>
<dbReference type="RefSeq" id="WP_344818805.1">
    <property type="nucleotide sequence ID" value="NZ_BAABCP010000001.1"/>
</dbReference>
<keyword evidence="5 7" id="KW-1133">Transmembrane helix</keyword>
<keyword evidence="4 7" id="KW-0812">Transmembrane</keyword>
<dbReference type="SUPFAM" id="SSF161098">
    <property type="entry name" value="MetI-like"/>
    <property type="match status" value="1"/>
</dbReference>
<feature type="transmembrane region" description="Helical" evidence="7">
    <location>
        <begin position="139"/>
        <end position="166"/>
    </location>
</feature>
<feature type="transmembrane region" description="Helical" evidence="7">
    <location>
        <begin position="67"/>
        <end position="89"/>
    </location>
</feature>
<dbReference type="Gene3D" id="1.10.3720.10">
    <property type="entry name" value="MetI-like"/>
    <property type="match status" value="1"/>
</dbReference>
<evidence type="ECO:0000256" key="6">
    <source>
        <dbReference type="ARBA" id="ARBA00023136"/>
    </source>
</evidence>
<dbReference type="PANTHER" id="PTHR30151">
    <property type="entry name" value="ALKANE SULFONATE ABC TRANSPORTER-RELATED, MEMBRANE SUBUNIT"/>
    <property type="match status" value="1"/>
</dbReference>
<feature type="transmembrane region" description="Helical" evidence="7">
    <location>
        <begin position="34"/>
        <end position="55"/>
    </location>
</feature>
<keyword evidence="6 7" id="KW-0472">Membrane</keyword>
<evidence type="ECO:0000256" key="7">
    <source>
        <dbReference type="RuleBase" id="RU363032"/>
    </source>
</evidence>
<feature type="domain" description="ABC transmembrane type-1" evidence="8">
    <location>
        <begin position="29"/>
        <end position="209"/>
    </location>
</feature>
<keyword evidence="10" id="KW-1185">Reference proteome</keyword>
<accession>A0ABP7N4S9</accession>
<evidence type="ECO:0000256" key="1">
    <source>
        <dbReference type="ARBA" id="ARBA00004651"/>
    </source>
</evidence>
<evidence type="ECO:0000259" key="8">
    <source>
        <dbReference type="PROSITE" id="PS50928"/>
    </source>
</evidence>
<evidence type="ECO:0000256" key="2">
    <source>
        <dbReference type="ARBA" id="ARBA00022448"/>
    </source>
</evidence>
<reference evidence="10" key="1">
    <citation type="journal article" date="2019" name="Int. J. Syst. Evol. Microbiol.">
        <title>The Global Catalogue of Microorganisms (GCM) 10K type strain sequencing project: providing services to taxonomists for standard genome sequencing and annotation.</title>
        <authorList>
            <consortium name="The Broad Institute Genomics Platform"/>
            <consortium name="The Broad Institute Genome Sequencing Center for Infectious Disease"/>
            <person name="Wu L."/>
            <person name="Ma J."/>
        </authorList>
    </citation>
    <scope>NUCLEOTIDE SEQUENCE [LARGE SCALE GENOMIC DNA]</scope>
    <source>
        <strain evidence="10">JCM 17024</strain>
    </source>
</reference>
<proteinExistence type="inferred from homology"/>
<organism evidence="9 10">
    <name type="scientific">Microbacterium soli</name>
    <dbReference type="NCBI Taxonomy" id="446075"/>
    <lineage>
        <taxon>Bacteria</taxon>
        <taxon>Bacillati</taxon>
        <taxon>Actinomycetota</taxon>
        <taxon>Actinomycetes</taxon>
        <taxon>Micrococcales</taxon>
        <taxon>Microbacteriaceae</taxon>
        <taxon>Microbacterium</taxon>
    </lineage>
</organism>
<dbReference type="InterPro" id="IPR000515">
    <property type="entry name" value="MetI-like"/>
</dbReference>
<evidence type="ECO:0000313" key="10">
    <source>
        <dbReference type="Proteomes" id="UP001501591"/>
    </source>
</evidence>